<dbReference type="OrthoDB" id="4614783at2"/>
<sequence length="137" mass="14230">MVVGIDGSPASVKALRWAVEEARLRGATVRAVYAWSFPFRDGEIAHLAAEAAHDALQQEAEQSAQNAVRQALGADADAIECVVTEDSPAQALTQAARDADLLVVGSRGRGGFAGLLLGSVSSQCAQHAPCPVVIVRP</sequence>
<keyword evidence="5" id="KW-1185">Reference proteome</keyword>
<proteinExistence type="inferred from homology"/>
<evidence type="ECO:0000313" key="5">
    <source>
        <dbReference type="Proteomes" id="UP000022835"/>
    </source>
</evidence>
<dbReference type="STRING" id="1440774.Y900_027320"/>
<dbReference type="CDD" id="cd23659">
    <property type="entry name" value="USP_At3g01520-like"/>
    <property type="match status" value="1"/>
</dbReference>
<dbReference type="PANTHER" id="PTHR31964">
    <property type="entry name" value="ADENINE NUCLEOTIDE ALPHA HYDROLASES-LIKE SUPERFAMILY PROTEIN"/>
    <property type="match status" value="1"/>
</dbReference>
<reference evidence="3 5" key="1">
    <citation type="submission" date="2014-05" db="EMBL/GenBank/DDBJ databases">
        <title>Genome sequence of Mycobacterium aromaticivorans strain JS19b1T (= DSM 45407T).</title>
        <authorList>
            <person name="Kwak Y."/>
            <person name="Park G.-S."/>
            <person name="Li Q.X."/>
            <person name="Lee S.-E."/>
            <person name="Shin J.-H."/>
        </authorList>
    </citation>
    <scope>NUCLEOTIDE SEQUENCE [LARGE SCALE GENOMIC DNA]</scope>
    <source>
        <strain evidence="3 5">JS19b1</strain>
    </source>
</reference>
<accession>A0A064C9J7</accession>
<dbReference type="Pfam" id="PF00582">
    <property type="entry name" value="Usp"/>
    <property type="match status" value="1"/>
</dbReference>
<gene>
    <name evidence="3" type="ORF">Y900_027320</name>
    <name evidence="4" type="ORF">Y900_027500</name>
</gene>
<dbReference type="InterPro" id="IPR014729">
    <property type="entry name" value="Rossmann-like_a/b/a_fold"/>
</dbReference>
<evidence type="ECO:0000256" key="1">
    <source>
        <dbReference type="ARBA" id="ARBA00008791"/>
    </source>
</evidence>
<dbReference type="EMBL" id="JALN02000002">
    <property type="protein sequence ID" value="KDE97042.1"/>
    <property type="molecule type" value="Genomic_DNA"/>
</dbReference>
<feature type="domain" description="UspA" evidence="2">
    <location>
        <begin position="2"/>
        <end position="136"/>
    </location>
</feature>
<name>A0A064C9J7_9MYCO</name>
<evidence type="ECO:0000313" key="3">
    <source>
        <dbReference type="EMBL" id="KDE97015.1"/>
    </source>
</evidence>
<evidence type="ECO:0000259" key="2">
    <source>
        <dbReference type="Pfam" id="PF00582"/>
    </source>
</evidence>
<organism evidence="3 5">
    <name type="scientific">Mycolicibacterium aromaticivorans JS19b1 = JCM 16368</name>
    <dbReference type="NCBI Taxonomy" id="1440774"/>
    <lineage>
        <taxon>Bacteria</taxon>
        <taxon>Bacillati</taxon>
        <taxon>Actinomycetota</taxon>
        <taxon>Actinomycetes</taxon>
        <taxon>Mycobacteriales</taxon>
        <taxon>Mycobacteriaceae</taxon>
        <taxon>Mycolicibacterium</taxon>
    </lineage>
</organism>
<dbReference type="InterPro" id="IPR006016">
    <property type="entry name" value="UspA"/>
</dbReference>
<comment type="similarity">
    <text evidence="1">Belongs to the universal stress protein A family.</text>
</comment>
<dbReference type="EMBL" id="JALN02000002">
    <property type="protein sequence ID" value="KDE97015.1"/>
    <property type="molecule type" value="Genomic_DNA"/>
</dbReference>
<dbReference type="InterPro" id="IPR006015">
    <property type="entry name" value="Universal_stress_UspA"/>
</dbReference>
<dbReference type="AlphaFoldDB" id="A0A064C9J7"/>
<dbReference type="PANTHER" id="PTHR31964:SF113">
    <property type="entry name" value="USPA DOMAIN-CONTAINING PROTEIN"/>
    <property type="match status" value="1"/>
</dbReference>
<dbReference type="SUPFAM" id="SSF52402">
    <property type="entry name" value="Adenine nucleotide alpha hydrolases-like"/>
    <property type="match status" value="1"/>
</dbReference>
<dbReference type="Proteomes" id="UP000022835">
    <property type="component" value="Unassembled WGS sequence"/>
</dbReference>
<comment type="caution">
    <text evidence="3">The sequence shown here is derived from an EMBL/GenBank/DDBJ whole genome shotgun (WGS) entry which is preliminary data.</text>
</comment>
<evidence type="ECO:0000313" key="4">
    <source>
        <dbReference type="EMBL" id="KDE97042.1"/>
    </source>
</evidence>
<dbReference type="Gene3D" id="3.40.50.620">
    <property type="entry name" value="HUPs"/>
    <property type="match status" value="1"/>
</dbReference>
<dbReference type="eggNOG" id="COG0589">
    <property type="taxonomic scope" value="Bacteria"/>
</dbReference>
<protein>
    <recommendedName>
        <fullName evidence="2">UspA domain-containing protein</fullName>
    </recommendedName>
</protein>
<dbReference type="PRINTS" id="PR01438">
    <property type="entry name" value="UNVRSLSTRESS"/>
</dbReference>